<dbReference type="EMBL" id="AYSV01000137">
    <property type="protein sequence ID" value="ETD66668.1"/>
    <property type="molecule type" value="Genomic_DNA"/>
</dbReference>
<dbReference type="Proteomes" id="UP000018766">
    <property type="component" value="Unassembled WGS sequence"/>
</dbReference>
<feature type="signal peptide" evidence="1">
    <location>
        <begin position="1"/>
        <end position="19"/>
    </location>
</feature>
<feature type="domain" description="DUF2147" evidence="2">
    <location>
        <begin position="27"/>
        <end position="143"/>
    </location>
</feature>
<reference evidence="3 4" key="1">
    <citation type="submission" date="2013-11" db="EMBL/GenBank/DDBJ databases">
        <title>Genomic analysis of Pelistega sp. HM-7.</title>
        <authorList>
            <person name="Kumbhare S.V."/>
            <person name="Shetty S.A."/>
            <person name="Sharma O."/>
            <person name="Dhotre D.P."/>
        </authorList>
    </citation>
    <scope>NUCLEOTIDE SEQUENCE [LARGE SCALE GENOMIC DNA]</scope>
    <source>
        <strain evidence="3 4">HM-7</strain>
    </source>
</reference>
<dbReference type="PANTHER" id="PTHR36919:SF3">
    <property type="entry name" value="BLL5882 PROTEIN"/>
    <property type="match status" value="1"/>
</dbReference>
<proteinExistence type="predicted"/>
<dbReference type="Gene3D" id="2.40.128.520">
    <property type="match status" value="1"/>
</dbReference>
<dbReference type="InterPro" id="IPR019223">
    <property type="entry name" value="DUF2147"/>
</dbReference>
<organism evidence="3 4">
    <name type="scientific">Pelistega indica</name>
    <dbReference type="NCBI Taxonomy" id="1414851"/>
    <lineage>
        <taxon>Bacteria</taxon>
        <taxon>Pseudomonadati</taxon>
        <taxon>Pseudomonadota</taxon>
        <taxon>Betaproteobacteria</taxon>
        <taxon>Burkholderiales</taxon>
        <taxon>Alcaligenaceae</taxon>
        <taxon>Pelistega</taxon>
    </lineage>
</organism>
<dbReference type="PANTHER" id="PTHR36919">
    <property type="entry name" value="BLR1215 PROTEIN"/>
    <property type="match status" value="1"/>
</dbReference>
<keyword evidence="1" id="KW-0732">Signal</keyword>
<evidence type="ECO:0000313" key="4">
    <source>
        <dbReference type="Proteomes" id="UP000018766"/>
    </source>
</evidence>
<evidence type="ECO:0000259" key="2">
    <source>
        <dbReference type="Pfam" id="PF09917"/>
    </source>
</evidence>
<dbReference type="RefSeq" id="WP_023953317.1">
    <property type="nucleotide sequence ID" value="NZ_AYSV01000137.1"/>
</dbReference>
<gene>
    <name evidence="3" type="ORF">V757_12335</name>
</gene>
<protein>
    <submittedName>
        <fullName evidence="3">Signal peptide protein</fullName>
    </submittedName>
</protein>
<name>V8FSJ5_9BURK</name>
<evidence type="ECO:0000256" key="1">
    <source>
        <dbReference type="SAM" id="SignalP"/>
    </source>
</evidence>
<sequence length="145" mass="16116">MNKLLGVIFLTLMSSISFAQVGDSPIGTWQTVDEEGQKKALVQISQDPNGNLRGRILKLQQKPGALCVKCEGDKKDKPIEGMSIMWGLKKAQENNKWEDGAILDPSNGKTYNLKAELIENGQKFKLRGFLGISLLGRTQVWTRVQ</sequence>
<dbReference type="OrthoDB" id="9814399at2"/>
<feature type="chain" id="PRO_5004768738" evidence="1">
    <location>
        <begin position="20"/>
        <end position="145"/>
    </location>
</feature>
<dbReference type="Pfam" id="PF09917">
    <property type="entry name" value="DUF2147"/>
    <property type="match status" value="1"/>
</dbReference>
<comment type="caution">
    <text evidence="3">The sequence shown here is derived from an EMBL/GenBank/DDBJ whole genome shotgun (WGS) entry which is preliminary data.</text>
</comment>
<accession>V8FSJ5</accession>
<keyword evidence="4" id="KW-1185">Reference proteome</keyword>
<evidence type="ECO:0000313" key="3">
    <source>
        <dbReference type="EMBL" id="ETD66668.1"/>
    </source>
</evidence>
<dbReference type="AlphaFoldDB" id="V8FSJ5"/>